<keyword evidence="1" id="KW-0472">Membrane</keyword>
<feature type="transmembrane region" description="Helical" evidence="1">
    <location>
        <begin position="59"/>
        <end position="79"/>
    </location>
</feature>
<reference evidence="3" key="1">
    <citation type="journal article" date="2019" name="Int. J. Syst. Evol. Microbiol.">
        <title>The Global Catalogue of Microorganisms (GCM) 10K type strain sequencing project: providing services to taxonomists for standard genome sequencing and annotation.</title>
        <authorList>
            <consortium name="The Broad Institute Genomics Platform"/>
            <consortium name="The Broad Institute Genome Sequencing Center for Infectious Disease"/>
            <person name="Wu L."/>
            <person name="Ma J."/>
        </authorList>
    </citation>
    <scope>NUCLEOTIDE SEQUENCE [LARGE SCALE GENOMIC DNA]</scope>
    <source>
        <strain evidence="3">KCTC 22209</strain>
    </source>
</reference>
<keyword evidence="3" id="KW-1185">Reference proteome</keyword>
<evidence type="ECO:0000313" key="2">
    <source>
        <dbReference type="EMBL" id="MFD2902789.1"/>
    </source>
</evidence>
<dbReference type="RefSeq" id="WP_380917971.1">
    <property type="nucleotide sequence ID" value="NZ_JBHUPE010000001.1"/>
</dbReference>
<evidence type="ECO:0000256" key="1">
    <source>
        <dbReference type="SAM" id="Phobius"/>
    </source>
</evidence>
<organism evidence="2 3">
    <name type="scientific">Sphingobacterium anhuiense</name>
    <dbReference type="NCBI Taxonomy" id="493780"/>
    <lineage>
        <taxon>Bacteria</taxon>
        <taxon>Pseudomonadati</taxon>
        <taxon>Bacteroidota</taxon>
        <taxon>Sphingobacteriia</taxon>
        <taxon>Sphingobacteriales</taxon>
        <taxon>Sphingobacteriaceae</taxon>
        <taxon>Sphingobacterium</taxon>
    </lineage>
</organism>
<dbReference type="EMBL" id="JBHUPE010000001">
    <property type="protein sequence ID" value="MFD2902789.1"/>
    <property type="molecule type" value="Genomic_DNA"/>
</dbReference>
<keyword evidence="1" id="KW-0812">Transmembrane</keyword>
<proteinExistence type="predicted"/>
<gene>
    <name evidence="2" type="ORF">ACFS6I_02545</name>
</gene>
<sequence length="356" mass="41610">MLKKPLICFAILCFITAIITILEGNTFFVEHYYSRMWYPSFSYLPQALFGYLPFSIGDLFYFFAVCCLLLLIVNVVKYLFKKRYVYAGRFLVYLINVILGLYLFFYISWGMNYYRIPIVQNIGLSTDSLKLADYLVVLETCLDSTNILRSQINPKQWEHQDEKIKREMIALVQSDTTFQSFLSTTLVGAKGPLNSHWVSYFGVSGYFNPFTHEAHVNTAMPVFSSPFTYVHELAHQQGVGFEDEANFIAYVRLKNHPELFYRYSSYLQTTSYMLQELRGIDVELFATYKKRLSQLVVADLKEEATFWSNYTGWTNKVFGIFYNGYLKHNNQKEGMARYDRMTRLVVAYELKLKGCL</sequence>
<evidence type="ECO:0000313" key="3">
    <source>
        <dbReference type="Proteomes" id="UP001597509"/>
    </source>
</evidence>
<dbReference type="Proteomes" id="UP001597509">
    <property type="component" value="Unassembled WGS sequence"/>
</dbReference>
<comment type="caution">
    <text evidence="2">The sequence shown here is derived from an EMBL/GenBank/DDBJ whole genome shotgun (WGS) entry which is preliminary data.</text>
</comment>
<protein>
    <submittedName>
        <fullName evidence="2">DUF3810 domain-containing protein</fullName>
    </submittedName>
</protein>
<dbReference type="InterPro" id="IPR024294">
    <property type="entry name" value="DUF3810"/>
</dbReference>
<keyword evidence="1" id="KW-1133">Transmembrane helix</keyword>
<name>A0ABW5YQT1_9SPHI</name>
<dbReference type="Pfam" id="PF12725">
    <property type="entry name" value="DUF3810"/>
    <property type="match status" value="1"/>
</dbReference>
<accession>A0ABW5YQT1</accession>
<feature type="transmembrane region" description="Helical" evidence="1">
    <location>
        <begin position="91"/>
        <end position="111"/>
    </location>
</feature>